<organism evidence="1 2">
    <name type="scientific">Psophocarpus tetragonolobus</name>
    <name type="common">Winged bean</name>
    <name type="synonym">Dolichos tetragonolobus</name>
    <dbReference type="NCBI Taxonomy" id="3891"/>
    <lineage>
        <taxon>Eukaryota</taxon>
        <taxon>Viridiplantae</taxon>
        <taxon>Streptophyta</taxon>
        <taxon>Embryophyta</taxon>
        <taxon>Tracheophyta</taxon>
        <taxon>Spermatophyta</taxon>
        <taxon>Magnoliopsida</taxon>
        <taxon>eudicotyledons</taxon>
        <taxon>Gunneridae</taxon>
        <taxon>Pentapetalae</taxon>
        <taxon>rosids</taxon>
        <taxon>fabids</taxon>
        <taxon>Fabales</taxon>
        <taxon>Fabaceae</taxon>
        <taxon>Papilionoideae</taxon>
        <taxon>50 kb inversion clade</taxon>
        <taxon>NPAAA clade</taxon>
        <taxon>indigoferoid/millettioid clade</taxon>
        <taxon>Phaseoleae</taxon>
        <taxon>Psophocarpus</taxon>
    </lineage>
</organism>
<sequence length="76" mass="8503">MGHSQPLHGVEHHRQTELGKYLCLSTHQYLCLLLGSPDWPLKDATISRKYELTTRFSIISITFVGVLAKISPLLAA</sequence>
<accession>A0AAN9XIW6</accession>
<evidence type="ECO:0000313" key="1">
    <source>
        <dbReference type="EMBL" id="KAK7393563.1"/>
    </source>
</evidence>
<dbReference type="EMBL" id="JAYMYS010000005">
    <property type="protein sequence ID" value="KAK7393563.1"/>
    <property type="molecule type" value="Genomic_DNA"/>
</dbReference>
<dbReference type="AlphaFoldDB" id="A0AAN9XIW6"/>
<gene>
    <name evidence="1" type="ORF">VNO78_22121</name>
</gene>
<proteinExistence type="predicted"/>
<evidence type="ECO:0000313" key="2">
    <source>
        <dbReference type="Proteomes" id="UP001386955"/>
    </source>
</evidence>
<reference evidence="1 2" key="1">
    <citation type="submission" date="2024-01" db="EMBL/GenBank/DDBJ databases">
        <title>The genomes of 5 underutilized Papilionoideae crops provide insights into root nodulation and disease resistanc.</title>
        <authorList>
            <person name="Jiang F."/>
        </authorList>
    </citation>
    <scope>NUCLEOTIDE SEQUENCE [LARGE SCALE GENOMIC DNA]</scope>
    <source>
        <strain evidence="1">DUOXIRENSHENG_FW03</strain>
        <tissue evidence="1">Leaves</tissue>
    </source>
</reference>
<dbReference type="Proteomes" id="UP001386955">
    <property type="component" value="Unassembled WGS sequence"/>
</dbReference>
<name>A0AAN9XIW6_PSOTE</name>
<keyword evidence="2" id="KW-1185">Reference proteome</keyword>
<protein>
    <submittedName>
        <fullName evidence="1">Uncharacterized protein</fullName>
    </submittedName>
</protein>
<comment type="caution">
    <text evidence="1">The sequence shown here is derived from an EMBL/GenBank/DDBJ whole genome shotgun (WGS) entry which is preliminary data.</text>
</comment>